<gene>
    <name evidence="1" type="ORF">Sjap_024145</name>
</gene>
<name>A0AAP0EK66_9MAGN</name>
<protein>
    <submittedName>
        <fullName evidence="1">Uncharacterized protein</fullName>
    </submittedName>
</protein>
<dbReference type="AlphaFoldDB" id="A0AAP0EK66"/>
<evidence type="ECO:0000313" key="2">
    <source>
        <dbReference type="Proteomes" id="UP001417504"/>
    </source>
</evidence>
<sequence length="49" mass="6027">MYNFIWFPFDVHEYSGFPHLYRFPDFRLIELFPNNCLVFLLRIIAITLS</sequence>
<comment type="caution">
    <text evidence="1">The sequence shown here is derived from an EMBL/GenBank/DDBJ whole genome shotgun (WGS) entry which is preliminary data.</text>
</comment>
<reference evidence="1 2" key="1">
    <citation type="submission" date="2024-01" db="EMBL/GenBank/DDBJ databases">
        <title>Genome assemblies of Stephania.</title>
        <authorList>
            <person name="Yang L."/>
        </authorList>
    </citation>
    <scope>NUCLEOTIDE SEQUENCE [LARGE SCALE GENOMIC DNA]</scope>
    <source>
        <strain evidence="1">QJT</strain>
        <tissue evidence="1">Leaf</tissue>
    </source>
</reference>
<dbReference type="Proteomes" id="UP001417504">
    <property type="component" value="Unassembled WGS sequence"/>
</dbReference>
<keyword evidence="2" id="KW-1185">Reference proteome</keyword>
<dbReference type="EMBL" id="JBBNAE010000010">
    <property type="protein sequence ID" value="KAK9090968.1"/>
    <property type="molecule type" value="Genomic_DNA"/>
</dbReference>
<evidence type="ECO:0000313" key="1">
    <source>
        <dbReference type="EMBL" id="KAK9090968.1"/>
    </source>
</evidence>
<proteinExistence type="predicted"/>
<accession>A0AAP0EK66</accession>
<organism evidence="1 2">
    <name type="scientific">Stephania japonica</name>
    <dbReference type="NCBI Taxonomy" id="461633"/>
    <lineage>
        <taxon>Eukaryota</taxon>
        <taxon>Viridiplantae</taxon>
        <taxon>Streptophyta</taxon>
        <taxon>Embryophyta</taxon>
        <taxon>Tracheophyta</taxon>
        <taxon>Spermatophyta</taxon>
        <taxon>Magnoliopsida</taxon>
        <taxon>Ranunculales</taxon>
        <taxon>Menispermaceae</taxon>
        <taxon>Menispermoideae</taxon>
        <taxon>Cissampelideae</taxon>
        <taxon>Stephania</taxon>
    </lineage>
</organism>